<evidence type="ECO:0000313" key="4">
    <source>
        <dbReference type="Proteomes" id="UP001159364"/>
    </source>
</evidence>
<dbReference type="InterPro" id="IPR008889">
    <property type="entry name" value="VQ"/>
</dbReference>
<gene>
    <name evidence="3" type="ORF">K2173_015304</name>
</gene>
<comment type="caution">
    <text evidence="3">The sequence shown here is derived from an EMBL/GenBank/DDBJ whole genome shotgun (WGS) entry which is preliminary data.</text>
</comment>
<evidence type="ECO:0000256" key="1">
    <source>
        <dbReference type="SAM" id="MobiDB-lite"/>
    </source>
</evidence>
<feature type="region of interest" description="Disordered" evidence="1">
    <location>
        <begin position="1"/>
        <end position="23"/>
    </location>
</feature>
<dbReference type="InterPro" id="IPR039610">
    <property type="entry name" value="VQ29"/>
</dbReference>
<keyword evidence="4" id="KW-1185">Reference proteome</keyword>
<evidence type="ECO:0000259" key="2">
    <source>
        <dbReference type="Pfam" id="PF05678"/>
    </source>
</evidence>
<accession>A0AAV8T1U0</accession>
<name>A0AAV8T1U0_9ROSI</name>
<evidence type="ECO:0000313" key="3">
    <source>
        <dbReference type="EMBL" id="KAJ8760637.1"/>
    </source>
</evidence>
<dbReference type="EMBL" id="JAIWQS010000007">
    <property type="protein sequence ID" value="KAJ8760637.1"/>
    <property type="molecule type" value="Genomic_DNA"/>
</dbReference>
<dbReference type="AlphaFoldDB" id="A0AAV8T1U0"/>
<dbReference type="PANTHER" id="PTHR34794:SF1">
    <property type="entry name" value="OS10G0101800 PROTEIN"/>
    <property type="match status" value="1"/>
</dbReference>
<reference evidence="3 4" key="1">
    <citation type="submission" date="2021-09" db="EMBL/GenBank/DDBJ databases">
        <title>Genomic insights and catalytic innovation underlie evolution of tropane alkaloids biosynthesis.</title>
        <authorList>
            <person name="Wang Y.-J."/>
            <person name="Tian T."/>
            <person name="Huang J.-P."/>
            <person name="Huang S.-X."/>
        </authorList>
    </citation>
    <scope>NUCLEOTIDE SEQUENCE [LARGE SCALE GENOMIC DNA]</scope>
    <source>
        <strain evidence="3">KIB-2018</strain>
        <tissue evidence="3">Leaf</tissue>
    </source>
</reference>
<dbReference type="Pfam" id="PF05678">
    <property type="entry name" value="VQ"/>
    <property type="match status" value="1"/>
</dbReference>
<feature type="domain" description="VQ" evidence="2">
    <location>
        <begin position="42"/>
        <end position="67"/>
    </location>
</feature>
<sequence>MEAYNVGKRSRAPGCPQSSLHSVRKPQVKPWKLPIAPLPPIRPRVYKVDPANFRDLVQKLTGADDPSHSQQRLHNVAPPPLHLERPVSFGADVPGDLQFHNLSPAKISFSTLNQEVMVEMMDTKHRKTLDGAIMQSGLLDFNFSSPSSHGWFSFHHQLLSPGTLSCLEQSKVL</sequence>
<dbReference type="PANTHER" id="PTHR34794">
    <property type="entry name" value="EXPRESSED PROTEIN"/>
    <property type="match status" value="1"/>
</dbReference>
<organism evidence="3 4">
    <name type="scientific">Erythroxylum novogranatense</name>
    <dbReference type="NCBI Taxonomy" id="1862640"/>
    <lineage>
        <taxon>Eukaryota</taxon>
        <taxon>Viridiplantae</taxon>
        <taxon>Streptophyta</taxon>
        <taxon>Embryophyta</taxon>
        <taxon>Tracheophyta</taxon>
        <taxon>Spermatophyta</taxon>
        <taxon>Magnoliopsida</taxon>
        <taxon>eudicotyledons</taxon>
        <taxon>Gunneridae</taxon>
        <taxon>Pentapetalae</taxon>
        <taxon>rosids</taxon>
        <taxon>fabids</taxon>
        <taxon>Malpighiales</taxon>
        <taxon>Erythroxylaceae</taxon>
        <taxon>Erythroxylum</taxon>
    </lineage>
</organism>
<dbReference type="Proteomes" id="UP001159364">
    <property type="component" value="Linkage Group LG07"/>
</dbReference>
<proteinExistence type="predicted"/>
<protein>
    <recommendedName>
        <fullName evidence="2">VQ domain-containing protein</fullName>
    </recommendedName>
</protein>